<dbReference type="PRINTS" id="PR01806">
    <property type="entry name" value="VIRFACTRMVIN"/>
</dbReference>
<dbReference type="HAMAP" id="MF_02078">
    <property type="entry name" value="MurJ_MviN"/>
    <property type="match status" value="1"/>
</dbReference>
<comment type="subcellular location">
    <subcellularLocation>
        <location evidence="10">Cell inner membrane</location>
        <topology evidence="10">Multi-pass membrane protein</topology>
    </subcellularLocation>
    <subcellularLocation>
        <location evidence="1">Cell membrane</location>
        <topology evidence="1">Multi-pass membrane protein</topology>
    </subcellularLocation>
</comment>
<feature type="transmembrane region" description="Helical" evidence="10">
    <location>
        <begin position="163"/>
        <end position="182"/>
    </location>
</feature>
<evidence type="ECO:0000313" key="13">
    <source>
        <dbReference type="EMBL" id="GGG57703.1"/>
    </source>
</evidence>
<evidence type="ECO:0000256" key="6">
    <source>
        <dbReference type="ARBA" id="ARBA00022989"/>
    </source>
</evidence>
<feature type="transmembrane region" description="Helical" evidence="10">
    <location>
        <begin position="511"/>
        <end position="531"/>
    </location>
</feature>
<evidence type="ECO:0000256" key="5">
    <source>
        <dbReference type="ARBA" id="ARBA00022984"/>
    </source>
</evidence>
<evidence type="ECO:0000313" key="14">
    <source>
        <dbReference type="Proteomes" id="UP000627715"/>
    </source>
</evidence>
<dbReference type="GO" id="GO:0008360">
    <property type="term" value="P:regulation of cell shape"/>
    <property type="evidence" value="ECO:0007669"/>
    <property type="project" value="UniProtKB-UniRule"/>
</dbReference>
<keyword evidence="3 10" id="KW-0812">Transmembrane</keyword>
<dbReference type="InterPro" id="IPR051050">
    <property type="entry name" value="Lipid_II_flippase_MurJ/MviN"/>
</dbReference>
<keyword evidence="10 11" id="KW-0961">Cell wall biogenesis/degradation</keyword>
<dbReference type="CDD" id="cd13123">
    <property type="entry name" value="MATE_MurJ_like"/>
    <property type="match status" value="1"/>
</dbReference>
<comment type="pathway">
    <text evidence="10">Cell wall biogenesis; peptidoglycan biosynthesis.</text>
</comment>
<feature type="transmembrane region" description="Helical" evidence="10">
    <location>
        <begin position="189"/>
        <end position="210"/>
    </location>
</feature>
<protein>
    <recommendedName>
        <fullName evidence="10">Probable lipid II flippase MurJ</fullName>
    </recommendedName>
</protein>
<name>A0A917GV31_9GAMM</name>
<evidence type="ECO:0000256" key="9">
    <source>
        <dbReference type="ARBA" id="ARBA00061532"/>
    </source>
</evidence>
<gene>
    <name evidence="13" type="primary">mviN</name>
    <name evidence="10" type="synonym">murJ</name>
    <name evidence="13" type="ORF">GCM10011403_13720</name>
</gene>
<dbReference type="Proteomes" id="UP000627715">
    <property type="component" value="Unassembled WGS sequence"/>
</dbReference>
<evidence type="ECO:0000256" key="4">
    <source>
        <dbReference type="ARBA" id="ARBA00022960"/>
    </source>
</evidence>
<feature type="transmembrane region" description="Helical" evidence="10">
    <location>
        <begin position="341"/>
        <end position="362"/>
    </location>
</feature>
<feature type="transmembrane region" description="Helical" evidence="10">
    <location>
        <begin position="471"/>
        <end position="491"/>
    </location>
</feature>
<keyword evidence="7 10" id="KW-0472">Membrane</keyword>
<dbReference type="NCBIfam" id="TIGR01695">
    <property type="entry name" value="murJ_mviN"/>
    <property type="match status" value="1"/>
</dbReference>
<feature type="transmembrane region" description="Helical" evidence="10">
    <location>
        <begin position="257"/>
        <end position="282"/>
    </location>
</feature>
<reference evidence="13" key="1">
    <citation type="journal article" date="2014" name="Int. J. Syst. Evol. Microbiol.">
        <title>Complete genome sequence of Corynebacterium casei LMG S-19264T (=DSM 44701T), isolated from a smear-ripened cheese.</title>
        <authorList>
            <consortium name="US DOE Joint Genome Institute (JGI-PGF)"/>
            <person name="Walter F."/>
            <person name="Albersmeier A."/>
            <person name="Kalinowski J."/>
            <person name="Ruckert C."/>
        </authorList>
    </citation>
    <scope>NUCLEOTIDE SEQUENCE</scope>
    <source>
        <strain evidence="13">CGMCC 1.15425</strain>
    </source>
</reference>
<dbReference type="GO" id="GO:0015648">
    <property type="term" value="F:lipid-linked peptidoglycan transporter activity"/>
    <property type="evidence" value="ECO:0007669"/>
    <property type="project" value="UniProtKB-UniRule"/>
</dbReference>
<keyword evidence="6 10" id="KW-1133">Transmembrane helix</keyword>
<sequence length="540" mass="59032">MSLKQNEKDTPASTDSGEKQGKPRKPRKGGLLRSGLITSSMTGVSRILGLVRDIVLARVFGPGDGADAFFLAFKIPNFLRRLFAEGAFNQAFVPVLSEYRSNRSHTDVRLLIDAVASSLGTTLLLLTALVVVAAPWIALPIAWGFTDDPEKFDLFVRMLRINFPYLFLISMTAFAGAILNSYDRFAIPAVTPALLNMSLIASALLLSSYFQQPEIALAWGVMIAGISQLLFQLPFLLRMQLMPRPRWVKGHEGVTRIISLMIPAMFGVSVSQINLLFDTFIASLLVSGSVSWLYFSERLMDLPLGIFAVAIATVVLPSLSRRHAEKSADEFAALLDWGLRLVILIAVPAALALMLIAQPVIITLFSSDSFLASDVVQVTSSLRAYSLGLIAFMAIKVLVPGFHARQDTKTPVRIGVIAMVSNMVLNVLLVFVLDMAHTGLALATSIAAFLNAGLLFWGLRQRQVFRGQPGWARFGSQLLAANLALAVFLLYFRGDWQEWLLWPVGQQVLSLAGLCLGGLLVYAMALGICGMRPAQFRKTI</sequence>
<keyword evidence="2 10" id="KW-1003">Cell membrane</keyword>
<keyword evidence="10" id="KW-0997">Cell inner membrane</keyword>
<evidence type="ECO:0000256" key="2">
    <source>
        <dbReference type="ARBA" id="ARBA00022475"/>
    </source>
</evidence>
<comment type="similarity">
    <text evidence="9 10 11">Belongs to the MurJ/MviN family.</text>
</comment>
<dbReference type="PANTHER" id="PTHR47019">
    <property type="entry name" value="LIPID II FLIPPASE MURJ"/>
    <property type="match status" value="1"/>
</dbReference>
<feature type="transmembrane region" description="Helical" evidence="10">
    <location>
        <begin position="382"/>
        <end position="402"/>
    </location>
</feature>
<keyword evidence="14" id="KW-1185">Reference proteome</keyword>
<evidence type="ECO:0000256" key="11">
    <source>
        <dbReference type="PIRNR" id="PIRNR002869"/>
    </source>
</evidence>
<dbReference type="GO" id="GO:0034204">
    <property type="term" value="P:lipid translocation"/>
    <property type="evidence" value="ECO:0007669"/>
    <property type="project" value="TreeGrafter"/>
</dbReference>
<keyword evidence="5 10" id="KW-0573">Peptidoglycan synthesis</keyword>
<comment type="function">
    <text evidence="8 10 11">Involved in peptidoglycan biosynthesis. Transports lipid-linked peptidoglycan precursors from the inner to the outer leaflet of the cytoplasmic membrane.</text>
</comment>
<organism evidence="13 14">
    <name type="scientific">Pseudohongiella nitratireducens</name>
    <dbReference type="NCBI Taxonomy" id="1768907"/>
    <lineage>
        <taxon>Bacteria</taxon>
        <taxon>Pseudomonadati</taxon>
        <taxon>Pseudomonadota</taxon>
        <taxon>Gammaproteobacteria</taxon>
        <taxon>Pseudomonadales</taxon>
        <taxon>Pseudohongiellaceae</taxon>
        <taxon>Pseudohongiella</taxon>
    </lineage>
</organism>
<evidence type="ECO:0000256" key="12">
    <source>
        <dbReference type="SAM" id="MobiDB-lite"/>
    </source>
</evidence>
<evidence type="ECO:0000256" key="3">
    <source>
        <dbReference type="ARBA" id="ARBA00022692"/>
    </source>
</evidence>
<dbReference type="Pfam" id="PF03023">
    <property type="entry name" value="MurJ"/>
    <property type="match status" value="1"/>
</dbReference>
<dbReference type="GO" id="GO:0071555">
    <property type="term" value="P:cell wall organization"/>
    <property type="evidence" value="ECO:0007669"/>
    <property type="project" value="UniProtKB-UniRule"/>
</dbReference>
<dbReference type="EMBL" id="BMIY01000005">
    <property type="protein sequence ID" value="GGG57703.1"/>
    <property type="molecule type" value="Genomic_DNA"/>
</dbReference>
<evidence type="ECO:0000256" key="7">
    <source>
        <dbReference type="ARBA" id="ARBA00023136"/>
    </source>
</evidence>
<keyword evidence="4 10" id="KW-0133">Cell shape</keyword>
<evidence type="ECO:0000256" key="10">
    <source>
        <dbReference type="HAMAP-Rule" id="MF_02078"/>
    </source>
</evidence>
<feature type="transmembrane region" description="Helical" evidence="10">
    <location>
        <begin position="302"/>
        <end position="320"/>
    </location>
</feature>
<dbReference type="PANTHER" id="PTHR47019:SF1">
    <property type="entry name" value="LIPID II FLIPPASE MURJ"/>
    <property type="match status" value="1"/>
</dbReference>
<feature type="transmembrane region" description="Helical" evidence="10">
    <location>
        <begin position="439"/>
        <end position="459"/>
    </location>
</feature>
<keyword evidence="10 11" id="KW-0813">Transport</keyword>
<feature type="transmembrane region" description="Helical" evidence="10">
    <location>
        <begin position="110"/>
        <end position="143"/>
    </location>
</feature>
<feature type="transmembrane region" description="Helical" evidence="10">
    <location>
        <begin position="414"/>
        <end position="433"/>
    </location>
</feature>
<dbReference type="InterPro" id="IPR004268">
    <property type="entry name" value="MurJ"/>
</dbReference>
<feature type="transmembrane region" description="Helical" evidence="10">
    <location>
        <begin position="216"/>
        <end position="237"/>
    </location>
</feature>
<feature type="region of interest" description="Disordered" evidence="12">
    <location>
        <begin position="1"/>
        <end position="32"/>
    </location>
</feature>
<comment type="caution">
    <text evidence="13">The sequence shown here is derived from an EMBL/GenBank/DDBJ whole genome shotgun (WGS) entry which is preliminary data.</text>
</comment>
<proteinExistence type="inferred from homology"/>
<dbReference type="PIRSF" id="PIRSF002869">
    <property type="entry name" value="MviN"/>
    <property type="match status" value="1"/>
</dbReference>
<reference evidence="13" key="2">
    <citation type="submission" date="2020-09" db="EMBL/GenBank/DDBJ databases">
        <authorList>
            <person name="Sun Q."/>
            <person name="Zhou Y."/>
        </authorList>
    </citation>
    <scope>NUCLEOTIDE SEQUENCE</scope>
    <source>
        <strain evidence="13">CGMCC 1.15425</strain>
    </source>
</reference>
<dbReference type="GO" id="GO:0005886">
    <property type="term" value="C:plasma membrane"/>
    <property type="evidence" value="ECO:0007669"/>
    <property type="project" value="UniProtKB-SubCell"/>
</dbReference>
<evidence type="ECO:0000256" key="1">
    <source>
        <dbReference type="ARBA" id="ARBA00004651"/>
    </source>
</evidence>
<evidence type="ECO:0000256" key="8">
    <source>
        <dbReference type="ARBA" id="ARBA00060041"/>
    </source>
</evidence>
<dbReference type="GO" id="GO:0009252">
    <property type="term" value="P:peptidoglycan biosynthetic process"/>
    <property type="evidence" value="ECO:0007669"/>
    <property type="project" value="UniProtKB-UniRule"/>
</dbReference>
<dbReference type="AlphaFoldDB" id="A0A917GV31"/>
<feature type="compositionally biased region" description="Basic and acidic residues" evidence="12">
    <location>
        <begin position="1"/>
        <end position="21"/>
    </location>
</feature>
<accession>A0A917GV31</accession>